<feature type="region of interest" description="Disordered" evidence="1">
    <location>
        <begin position="26"/>
        <end position="55"/>
    </location>
</feature>
<dbReference type="Proteomes" id="UP000599109">
    <property type="component" value="Unassembled WGS sequence"/>
</dbReference>
<sequence length="155" mass="16201">MPTNHHSRRAIVLWLATLIGTGPAWAGKHGGGEGHGNKGKGHSGDKHDGHEPEQGAFFTAGNRDAVHHYYASAKKCPPGLAKKNNGCMPPGQAKKQWAVGQPLASSVVVHPVPQQIVVALPPVPVGHKYVQVAGDILLVAVGSMMVVDGINGLLR</sequence>
<protein>
    <recommendedName>
        <fullName evidence="4">RcnB family protein</fullName>
    </recommendedName>
</protein>
<proteinExistence type="predicted"/>
<feature type="compositionally biased region" description="Basic and acidic residues" evidence="1">
    <location>
        <begin position="30"/>
        <end position="53"/>
    </location>
</feature>
<dbReference type="EMBL" id="JAEQNE010000003">
    <property type="protein sequence ID" value="MBL0392553.1"/>
    <property type="molecule type" value="Genomic_DNA"/>
</dbReference>
<name>A0A937CUC5_9BURK</name>
<evidence type="ECO:0000313" key="2">
    <source>
        <dbReference type="EMBL" id="MBL0392553.1"/>
    </source>
</evidence>
<evidence type="ECO:0000313" key="3">
    <source>
        <dbReference type="Proteomes" id="UP000599109"/>
    </source>
</evidence>
<evidence type="ECO:0000256" key="1">
    <source>
        <dbReference type="SAM" id="MobiDB-lite"/>
    </source>
</evidence>
<accession>A0A937CUC5</accession>
<organism evidence="2 3">
    <name type="scientific">Ramlibacter monticola</name>
    <dbReference type="NCBI Taxonomy" id="1926872"/>
    <lineage>
        <taxon>Bacteria</taxon>
        <taxon>Pseudomonadati</taxon>
        <taxon>Pseudomonadota</taxon>
        <taxon>Betaproteobacteria</taxon>
        <taxon>Burkholderiales</taxon>
        <taxon>Comamonadaceae</taxon>
        <taxon>Ramlibacter</taxon>
    </lineage>
</organism>
<dbReference type="Gene3D" id="3.10.450.160">
    <property type="entry name" value="inner membrane protein cigr"/>
    <property type="match status" value="1"/>
</dbReference>
<dbReference type="RefSeq" id="WP_201675172.1">
    <property type="nucleotide sequence ID" value="NZ_JAEQNE010000003.1"/>
</dbReference>
<keyword evidence="3" id="KW-1185">Reference proteome</keyword>
<evidence type="ECO:0008006" key="4">
    <source>
        <dbReference type="Google" id="ProtNLM"/>
    </source>
</evidence>
<comment type="caution">
    <text evidence="2">The sequence shown here is derived from an EMBL/GenBank/DDBJ whole genome shotgun (WGS) entry which is preliminary data.</text>
</comment>
<reference evidence="2 3" key="1">
    <citation type="journal article" date="2017" name="Int. J. Syst. Evol. Microbiol.">
        <title>Ramlibacter monticola sp. nov., isolated from forest soil.</title>
        <authorList>
            <person name="Chaudhary D.K."/>
            <person name="Kim J."/>
        </authorList>
    </citation>
    <scope>NUCLEOTIDE SEQUENCE [LARGE SCALE GENOMIC DNA]</scope>
    <source>
        <strain evidence="2 3">KACC 19175</strain>
    </source>
</reference>
<dbReference type="AlphaFoldDB" id="A0A937CUC5"/>
<gene>
    <name evidence="2" type="ORF">JJ685_15540</name>
</gene>